<dbReference type="CDD" id="cd13666">
    <property type="entry name" value="PBP2_TRAP_DctP_like_1"/>
    <property type="match status" value="1"/>
</dbReference>
<dbReference type="PROSITE" id="PS51318">
    <property type="entry name" value="TAT"/>
    <property type="match status" value="1"/>
</dbReference>
<evidence type="ECO:0000313" key="2">
    <source>
        <dbReference type="Proteomes" id="UP000727907"/>
    </source>
</evidence>
<organism evidence="1 2">
    <name type="scientific">Reyranella humidisoli</name>
    <dbReference type="NCBI Taxonomy" id="2849149"/>
    <lineage>
        <taxon>Bacteria</taxon>
        <taxon>Pseudomonadati</taxon>
        <taxon>Pseudomonadota</taxon>
        <taxon>Alphaproteobacteria</taxon>
        <taxon>Hyphomicrobiales</taxon>
        <taxon>Reyranellaceae</taxon>
        <taxon>Reyranella</taxon>
    </lineage>
</organism>
<dbReference type="NCBIfam" id="NF037995">
    <property type="entry name" value="TRAP_S1"/>
    <property type="match status" value="1"/>
</dbReference>
<protein>
    <submittedName>
        <fullName evidence="1">C4-dicarboxylate TRAP transporter substrate-binding protein</fullName>
    </submittedName>
</protein>
<dbReference type="EMBL" id="JAHOPB010000001">
    <property type="protein sequence ID" value="MBU8872349.1"/>
    <property type="molecule type" value="Genomic_DNA"/>
</dbReference>
<evidence type="ECO:0000313" key="1">
    <source>
        <dbReference type="EMBL" id="MBU8872349.1"/>
    </source>
</evidence>
<gene>
    <name evidence="1" type="ORF">KQ910_01170</name>
</gene>
<dbReference type="NCBIfam" id="TIGR01409">
    <property type="entry name" value="TAT_signal_seq"/>
    <property type="match status" value="1"/>
</dbReference>
<name>A0ABS6ICM3_9HYPH</name>
<dbReference type="PANTHER" id="PTHR33376:SF15">
    <property type="entry name" value="BLL6794 PROTEIN"/>
    <property type="match status" value="1"/>
</dbReference>
<dbReference type="InterPro" id="IPR019546">
    <property type="entry name" value="TAT_signal_bac_arc"/>
</dbReference>
<accession>A0ABS6ICM3</accession>
<dbReference type="InterPro" id="IPR018389">
    <property type="entry name" value="DctP_fam"/>
</dbReference>
<reference evidence="1 2" key="1">
    <citation type="submission" date="2021-06" db="EMBL/GenBank/DDBJ databases">
        <authorList>
            <person name="Lee D.H."/>
        </authorList>
    </citation>
    <scope>NUCLEOTIDE SEQUENCE [LARGE SCALE GENOMIC DNA]</scope>
    <source>
        <strain evidence="1 2">MMS21-HV4-11</strain>
    </source>
</reference>
<dbReference type="Proteomes" id="UP000727907">
    <property type="component" value="Unassembled WGS sequence"/>
</dbReference>
<dbReference type="PANTHER" id="PTHR33376">
    <property type="match status" value="1"/>
</dbReference>
<keyword evidence="2" id="KW-1185">Reference proteome</keyword>
<dbReference type="Pfam" id="PF03480">
    <property type="entry name" value="DctP"/>
    <property type="match status" value="1"/>
</dbReference>
<comment type="caution">
    <text evidence="1">The sequence shown here is derived from an EMBL/GenBank/DDBJ whole genome shotgun (WGS) entry which is preliminary data.</text>
</comment>
<proteinExistence type="predicted"/>
<dbReference type="InterPro" id="IPR006311">
    <property type="entry name" value="TAT_signal"/>
</dbReference>
<sequence length="358" mass="37954">MDRRQFIGASAAAGLVALGGTNAARAQQILKFTITCGHPPVFNWVKVLDETFLGTIDRELAAAGSPVKIEWTKAYGGTVAKLGAESDALKTSVSDAGLVSQIFEAAKFPLQQVTLQVPFGSSDIATVSAIVQKLNGQFTEMNDAWSKNNMMVLGIVAIDGYQLVTNFPVNSAADLAGKKIFVPGPIANWLQGTGAVAVSGNLNTYYNGIQTGVAQGAIVSMSPVWSAKLHEVAPHITLCNLGAQYTGSLAFNLRSFQKLPPVAQEAVRKAGRAYDAEFARTQTALAEDAVKNLRAAGANVTTLPEAERAKWAAMLPNLPDTWASQLEKQGVKSARPLVNAYIEALKAAGVKPVRDWKA</sequence>
<dbReference type="RefSeq" id="WP_216956241.1">
    <property type="nucleotide sequence ID" value="NZ_JAHOPB010000001.1"/>
</dbReference>